<reference evidence="3 4" key="1">
    <citation type="submission" date="2018-01" db="EMBL/GenBank/DDBJ databases">
        <title>The whole genome sequencing and assembly of Halobacillus litoralis ERB031 strain.</title>
        <authorList>
            <person name="Lee S.-J."/>
            <person name="Park M.-K."/>
            <person name="Kim J.-Y."/>
            <person name="Lee Y.-J."/>
            <person name="Yi H."/>
            <person name="Bahn Y.-S."/>
            <person name="Kim J.F."/>
            <person name="Lee D.-W."/>
        </authorList>
    </citation>
    <scope>NUCLEOTIDE SEQUENCE [LARGE SCALE GENOMIC DNA]</scope>
    <source>
        <strain evidence="3 4">ERB 031</strain>
        <plasmid evidence="4">pldw-31</plasmid>
    </source>
</reference>
<proteinExistence type="inferred from homology"/>
<dbReference type="OrthoDB" id="9790975at2"/>
<evidence type="ECO:0000259" key="2">
    <source>
        <dbReference type="Pfam" id="PF03358"/>
    </source>
</evidence>
<dbReference type="KEGG" id="hli:HLI_20990"/>
<dbReference type="InterPro" id="IPR005025">
    <property type="entry name" value="FMN_Rdtase-like_dom"/>
</dbReference>
<evidence type="ECO:0000313" key="3">
    <source>
        <dbReference type="EMBL" id="QAS54736.1"/>
    </source>
</evidence>
<dbReference type="PANTHER" id="PTHR30543">
    <property type="entry name" value="CHROMATE REDUCTASE"/>
    <property type="match status" value="1"/>
</dbReference>
<accession>A0A410MJ80</accession>
<name>A0A410MJ80_9BACI</name>
<organism evidence="3 4">
    <name type="scientific">Halobacillus litoralis</name>
    <dbReference type="NCBI Taxonomy" id="45668"/>
    <lineage>
        <taxon>Bacteria</taxon>
        <taxon>Bacillati</taxon>
        <taxon>Bacillota</taxon>
        <taxon>Bacilli</taxon>
        <taxon>Bacillales</taxon>
        <taxon>Bacillaceae</taxon>
        <taxon>Halobacillus</taxon>
    </lineage>
</organism>
<geneLocation type="plasmid" evidence="4">
    <name>pldw-31</name>
</geneLocation>
<dbReference type="GO" id="GO:0005829">
    <property type="term" value="C:cytosol"/>
    <property type="evidence" value="ECO:0007669"/>
    <property type="project" value="TreeGrafter"/>
</dbReference>
<evidence type="ECO:0000313" key="4">
    <source>
        <dbReference type="Proteomes" id="UP000287756"/>
    </source>
</evidence>
<keyword evidence="3" id="KW-0614">Plasmid</keyword>
<dbReference type="PANTHER" id="PTHR30543:SF21">
    <property type="entry name" value="NAD(P)H-DEPENDENT FMN REDUCTASE LOT6"/>
    <property type="match status" value="1"/>
</dbReference>
<protein>
    <submittedName>
        <fullName evidence="3">FMN-dependent NADH-azoreductase</fullName>
    </submittedName>
</protein>
<dbReference type="RefSeq" id="WP_128526966.1">
    <property type="nucleotide sequence ID" value="NZ_CP026119.1"/>
</dbReference>
<dbReference type="Gene3D" id="3.40.50.360">
    <property type="match status" value="1"/>
</dbReference>
<dbReference type="EMBL" id="CP026119">
    <property type="protein sequence ID" value="QAS54736.1"/>
    <property type="molecule type" value="Genomic_DNA"/>
</dbReference>
<dbReference type="AlphaFoldDB" id="A0A410MJ80"/>
<dbReference type="GO" id="GO:0016491">
    <property type="term" value="F:oxidoreductase activity"/>
    <property type="evidence" value="ECO:0007669"/>
    <property type="project" value="InterPro"/>
</dbReference>
<dbReference type="InterPro" id="IPR050712">
    <property type="entry name" value="NAD(P)H-dep_reductase"/>
</dbReference>
<dbReference type="Proteomes" id="UP000287756">
    <property type="component" value="Plasmid pLDW-31"/>
</dbReference>
<dbReference type="Pfam" id="PF03358">
    <property type="entry name" value="FMN_red"/>
    <property type="match status" value="1"/>
</dbReference>
<gene>
    <name evidence="3" type="ORF">HLI_20990</name>
</gene>
<dbReference type="GO" id="GO:0010181">
    <property type="term" value="F:FMN binding"/>
    <property type="evidence" value="ECO:0007669"/>
    <property type="project" value="TreeGrafter"/>
</dbReference>
<sequence>MNVLLFCGSPREASITRGMAALVKEELLNQDVNVFYFDAFENQLPLFDGEKSNNKEVKSLAEAANKADGFFFCTPEYHNGISGALKNALDYLNKNHFRNKPTVITSSAGAGKGGVNSLNNLRLVLRGVHSLVLPEQLVCDSAYFNEYGELTDEEIKKELNRMVDNLVEQLSEKNNTVISTN</sequence>
<feature type="domain" description="NADPH-dependent FMN reductase-like" evidence="2">
    <location>
        <begin position="1"/>
        <end position="141"/>
    </location>
</feature>
<comment type="similarity">
    <text evidence="1">Belongs to the azoreductase type 2 family.</text>
</comment>
<evidence type="ECO:0000256" key="1">
    <source>
        <dbReference type="ARBA" id="ARBA00009428"/>
    </source>
</evidence>
<dbReference type="InterPro" id="IPR029039">
    <property type="entry name" value="Flavoprotein-like_sf"/>
</dbReference>
<dbReference type="SUPFAM" id="SSF52218">
    <property type="entry name" value="Flavoproteins"/>
    <property type="match status" value="1"/>
</dbReference>